<dbReference type="SUPFAM" id="SSF100950">
    <property type="entry name" value="NagB/RpiA/CoA transferase-like"/>
    <property type="match status" value="1"/>
</dbReference>
<reference evidence="2 3" key="1">
    <citation type="submission" date="2017-04" db="EMBL/GenBank/DDBJ databases">
        <authorList>
            <person name="Afonso C.L."/>
            <person name="Miller P.J."/>
            <person name="Scott M.A."/>
            <person name="Spackman E."/>
            <person name="Goraichik I."/>
            <person name="Dimitrov K.M."/>
            <person name="Suarez D.L."/>
            <person name="Swayne D.E."/>
        </authorList>
    </citation>
    <scope>NUCLEOTIDE SEQUENCE [LARGE SCALE GENOMIC DNA]</scope>
    <source>
        <strain evidence="2 3">B5P</strain>
    </source>
</reference>
<dbReference type="PANTHER" id="PTHR43475:SF1">
    <property type="entry name" value="METHYLTHIORIBOSE-1-PHOSPHATE ISOMERASE"/>
    <property type="match status" value="1"/>
</dbReference>
<accession>A0A1X7NFF9</accession>
<dbReference type="Gene3D" id="3.40.50.10470">
    <property type="entry name" value="Translation initiation factor eif-2b, domain 2"/>
    <property type="match status" value="1"/>
</dbReference>
<dbReference type="Pfam" id="PF01008">
    <property type="entry name" value="IF-2B"/>
    <property type="match status" value="1"/>
</dbReference>
<dbReference type="InterPro" id="IPR037171">
    <property type="entry name" value="NagB/RpiA_transferase-like"/>
</dbReference>
<dbReference type="InterPro" id="IPR000649">
    <property type="entry name" value="IF-2B-related"/>
</dbReference>
<organism evidence="2 3">
    <name type="scientific">Mesorhizobium australicum</name>
    <dbReference type="NCBI Taxonomy" id="536018"/>
    <lineage>
        <taxon>Bacteria</taxon>
        <taxon>Pseudomonadati</taxon>
        <taxon>Pseudomonadota</taxon>
        <taxon>Alphaproteobacteria</taxon>
        <taxon>Hyphomicrobiales</taxon>
        <taxon>Phyllobacteriaceae</taxon>
        <taxon>Mesorhizobium</taxon>
    </lineage>
</organism>
<keyword evidence="2" id="KW-0413">Isomerase</keyword>
<dbReference type="GO" id="GO:0019509">
    <property type="term" value="P:L-methionine salvage from methylthioadenosine"/>
    <property type="evidence" value="ECO:0007669"/>
    <property type="project" value="TreeGrafter"/>
</dbReference>
<gene>
    <name evidence="2" type="ORF">SAMN02982922_1751</name>
</gene>
<evidence type="ECO:0000256" key="1">
    <source>
        <dbReference type="RuleBase" id="RU003814"/>
    </source>
</evidence>
<dbReference type="PANTHER" id="PTHR43475">
    <property type="entry name" value="METHYLTHIORIBOSE-1-PHOSPHATE ISOMERASE"/>
    <property type="match status" value="1"/>
</dbReference>
<sequence>MKTVPTPTLIRDSVILEPGRVRVLDRRIFPLRIAFVDCPDVEACARAIEEMVTQSAGPGKLAGAAMVLAAEACAGSAAEARKAAMKEAGVRLLKTRPTNNNIRDIVGAVLATLDALAASDEFVTAVERIVRQEWDKRHRNSRRLGTAAAGLIEDGDAILTHCWAETSLIDTLTVATETGKKITVVCTETRPYLQGARLTAHSVAEMGLPVTVITDGMAAHAMATGMVSRYMTAADRVTLSGHVFNKVGTFQIATAARALNVPYVAMVLRPDRLAPGPEAVELEMRDGEESLHCLGHRTATPLATGWYPAFDITPPDFVSAYATEEGVFRAGDLAGRFG</sequence>
<dbReference type="RefSeq" id="WP_085467547.1">
    <property type="nucleotide sequence ID" value="NZ_FXBL01000004.1"/>
</dbReference>
<dbReference type="Gene3D" id="1.20.120.420">
    <property type="entry name" value="translation initiation factor eif-2b, domain 1"/>
    <property type="match status" value="1"/>
</dbReference>
<dbReference type="Proteomes" id="UP000193083">
    <property type="component" value="Unassembled WGS sequence"/>
</dbReference>
<keyword evidence="3" id="KW-1185">Reference proteome</keyword>
<dbReference type="EMBL" id="FXBL01000004">
    <property type="protein sequence ID" value="SMH36429.1"/>
    <property type="molecule type" value="Genomic_DNA"/>
</dbReference>
<dbReference type="AlphaFoldDB" id="A0A1X7NFF9"/>
<dbReference type="InterPro" id="IPR027363">
    <property type="entry name" value="M1Pi_N"/>
</dbReference>
<dbReference type="OrthoDB" id="9803436at2"/>
<evidence type="ECO:0000313" key="3">
    <source>
        <dbReference type="Proteomes" id="UP000193083"/>
    </source>
</evidence>
<name>A0A1X7NFF9_9HYPH</name>
<evidence type="ECO:0000313" key="2">
    <source>
        <dbReference type="EMBL" id="SMH36429.1"/>
    </source>
</evidence>
<proteinExistence type="inferred from homology"/>
<comment type="similarity">
    <text evidence="1">Belongs to the eIF-2B alpha/beta/delta subunits family.</text>
</comment>
<protein>
    <submittedName>
        <fullName evidence="2">Methylthioribose-1-phosphate isomerase</fullName>
    </submittedName>
</protein>
<dbReference type="InterPro" id="IPR042529">
    <property type="entry name" value="IF_2B-like_C"/>
</dbReference>
<dbReference type="GO" id="GO:0046523">
    <property type="term" value="F:S-methyl-5-thioribose-1-phosphate isomerase activity"/>
    <property type="evidence" value="ECO:0007669"/>
    <property type="project" value="TreeGrafter"/>
</dbReference>